<keyword evidence="6" id="KW-0411">Iron-sulfur</keyword>
<dbReference type="Pfam" id="PF19299">
    <property type="entry name" value="DUF5914"/>
    <property type="match status" value="1"/>
</dbReference>
<dbReference type="CDD" id="cd00683">
    <property type="entry name" value="Trans_IPPS_HH"/>
    <property type="match status" value="1"/>
</dbReference>
<evidence type="ECO:0000313" key="9">
    <source>
        <dbReference type="Proteomes" id="UP000215896"/>
    </source>
</evidence>
<keyword evidence="2" id="KW-0808">Transferase</keyword>
<dbReference type="Gene3D" id="2.102.10.10">
    <property type="entry name" value="Rieske [2Fe-2S] iron-sulphur domain"/>
    <property type="match status" value="1"/>
</dbReference>
<keyword evidence="9" id="KW-1185">Reference proteome</keyword>
<dbReference type="InterPro" id="IPR044843">
    <property type="entry name" value="Trans_IPPS_bact-type"/>
</dbReference>
<dbReference type="InterPro" id="IPR008949">
    <property type="entry name" value="Isoprenoid_synthase_dom_sf"/>
</dbReference>
<comment type="caution">
    <text evidence="8">The sequence shown here is derived from an EMBL/GenBank/DDBJ whole genome shotgun (WGS) entry which is preliminary data.</text>
</comment>
<evidence type="ECO:0000256" key="3">
    <source>
        <dbReference type="ARBA" id="ARBA00022714"/>
    </source>
</evidence>
<evidence type="ECO:0000256" key="6">
    <source>
        <dbReference type="ARBA" id="ARBA00023014"/>
    </source>
</evidence>
<dbReference type="InterPro" id="IPR045612">
    <property type="entry name" value="DUF5914"/>
</dbReference>
<dbReference type="InterPro" id="IPR036922">
    <property type="entry name" value="Rieske_2Fe-2S_sf"/>
</dbReference>
<dbReference type="GO" id="GO:0004311">
    <property type="term" value="F:geranylgeranyl diphosphate synthase activity"/>
    <property type="evidence" value="ECO:0007669"/>
    <property type="project" value="InterPro"/>
</dbReference>
<dbReference type="SFLD" id="SFLDG01018">
    <property type="entry name" value="Squalene/Phytoene_Synthase_Lik"/>
    <property type="match status" value="1"/>
</dbReference>
<dbReference type="OrthoDB" id="9807580at2"/>
<dbReference type="Pfam" id="PF00494">
    <property type="entry name" value="SQS_PSY"/>
    <property type="match status" value="1"/>
</dbReference>
<dbReference type="Gene3D" id="1.10.600.10">
    <property type="entry name" value="Farnesyl Diphosphate Synthase"/>
    <property type="match status" value="1"/>
</dbReference>
<dbReference type="Pfam" id="PF00355">
    <property type="entry name" value="Rieske"/>
    <property type="match status" value="1"/>
</dbReference>
<dbReference type="SFLD" id="SFLDG01212">
    <property type="entry name" value="Phytoene_synthase_like"/>
    <property type="match status" value="1"/>
</dbReference>
<dbReference type="GO" id="GO:0016117">
    <property type="term" value="P:carotenoid biosynthetic process"/>
    <property type="evidence" value="ECO:0007669"/>
    <property type="project" value="UniProtKB-ARBA"/>
</dbReference>
<dbReference type="PROSITE" id="PS01045">
    <property type="entry name" value="SQUALEN_PHYTOEN_SYN_2"/>
    <property type="match status" value="1"/>
</dbReference>
<protein>
    <submittedName>
        <fullName evidence="8">Uncharacterized protein</fullName>
    </submittedName>
</protein>
<keyword evidence="3" id="KW-0001">2Fe-2S</keyword>
<sequence>MSDRAALLAEGYRCCAELTRRHGTTYYWGAALLPPAQRRDVHAVYALCRLADDIVDEPETVRLPLALDGDPAQRLAGFADAFRTACDGDAAGVPVLAAVADTVRRRRIDPECFERFFAAMTLDLTRTSWASWPELRDGYMEGSAAVIGEMMLPVLEPYTAEARHPARQLGLAFQLTNFIRDVGEDLDRGRVYLPADDLARHGADPWRRRVDPAWREFLAEQIARNRELYEQARPGIEMLPPASARCVGTAHRLYAQILDRIEAADFDVFSTRRRVPTWRKLATAGTVSAGTLGTRAPRIPLANRPQPAPDRMPSTWRQARPARIERSLARALDRDPGGWYVVGESRTLPPGRAGGGRVAGREVVWWRTEAGELRAGPGACPHLGAWLGDGIVTGDELRCRWHGMALPDEGGDAWRCLPAHDDGVLIWLRLPTKGETPAELPRLGPRPDPEHSFATVFRRDGRCEPRDVIANRLDPWHGAWFHPYAFSHLTVDEAASDADRLVLDVTFRLDRRIGVPVRAEFTCPDARTITMEIIDGEGTGSVVETHATPLGTGPDGAARSAVIEATIATSERPGFRVARRLQRLIRPLVRHTAGQLWIDDLAYAERRYALRTDG</sequence>
<dbReference type="InterPro" id="IPR033904">
    <property type="entry name" value="Trans_IPPS_HH"/>
</dbReference>
<evidence type="ECO:0000256" key="2">
    <source>
        <dbReference type="ARBA" id="ARBA00022679"/>
    </source>
</evidence>
<keyword evidence="5" id="KW-0408">Iron</keyword>
<evidence type="ECO:0000313" key="8">
    <source>
        <dbReference type="EMBL" id="OYO16019.1"/>
    </source>
</evidence>
<organism evidence="8 9">
    <name type="scientific">Enemella evansiae</name>
    <dbReference type="NCBI Taxonomy" id="2016499"/>
    <lineage>
        <taxon>Bacteria</taxon>
        <taxon>Bacillati</taxon>
        <taxon>Actinomycetota</taxon>
        <taxon>Actinomycetes</taxon>
        <taxon>Propionibacteriales</taxon>
        <taxon>Propionibacteriaceae</taxon>
        <taxon>Enemella</taxon>
    </lineage>
</organism>
<name>A0A255GJM1_9ACTN</name>
<dbReference type="InterPro" id="IPR002060">
    <property type="entry name" value="Squ/phyt_synthse"/>
</dbReference>
<dbReference type="SFLD" id="SFLDS00005">
    <property type="entry name" value="Isoprenoid_Synthase_Type_I"/>
    <property type="match status" value="1"/>
</dbReference>
<dbReference type="SUPFAM" id="SSF48576">
    <property type="entry name" value="Terpenoid synthases"/>
    <property type="match status" value="1"/>
</dbReference>
<dbReference type="GO" id="GO:0046872">
    <property type="term" value="F:metal ion binding"/>
    <property type="evidence" value="ECO:0007669"/>
    <property type="project" value="UniProtKB-KW"/>
</dbReference>
<dbReference type="InterPro" id="IPR017941">
    <property type="entry name" value="Rieske_2Fe-2S"/>
</dbReference>
<accession>A0A4R6LM87</accession>
<dbReference type="RefSeq" id="WP_094405054.1">
    <property type="nucleotide sequence ID" value="NZ_NMVO01000006.1"/>
</dbReference>
<comment type="pathway">
    <text evidence="1">Carotenoid biosynthesis; phytoene biosynthesis.</text>
</comment>
<dbReference type="PANTHER" id="PTHR31480">
    <property type="entry name" value="BIFUNCTIONAL LYCOPENE CYCLASE/PHYTOENE SYNTHASE"/>
    <property type="match status" value="1"/>
</dbReference>
<evidence type="ECO:0000256" key="4">
    <source>
        <dbReference type="ARBA" id="ARBA00022723"/>
    </source>
</evidence>
<dbReference type="GO" id="GO:0051996">
    <property type="term" value="F:squalene synthase [NAD(P)H] activity"/>
    <property type="evidence" value="ECO:0007669"/>
    <property type="project" value="InterPro"/>
</dbReference>
<dbReference type="UniPathway" id="UPA00799"/>
<dbReference type="GO" id="GO:0016705">
    <property type="term" value="F:oxidoreductase activity, acting on paired donors, with incorporation or reduction of molecular oxygen"/>
    <property type="evidence" value="ECO:0007669"/>
    <property type="project" value="UniProtKB-ARBA"/>
</dbReference>
<dbReference type="InterPro" id="IPR019845">
    <property type="entry name" value="Squalene/phytoene_synthase_CS"/>
</dbReference>
<accession>A0A255GJM1</accession>
<evidence type="ECO:0000256" key="7">
    <source>
        <dbReference type="SAM" id="MobiDB-lite"/>
    </source>
</evidence>
<proteinExistence type="predicted"/>
<dbReference type="EMBL" id="NMVO01000006">
    <property type="protein sequence ID" value="OYO16019.1"/>
    <property type="molecule type" value="Genomic_DNA"/>
</dbReference>
<feature type="region of interest" description="Disordered" evidence="7">
    <location>
        <begin position="292"/>
        <end position="320"/>
    </location>
</feature>
<evidence type="ECO:0000256" key="1">
    <source>
        <dbReference type="ARBA" id="ARBA00004684"/>
    </source>
</evidence>
<dbReference type="Proteomes" id="UP000215896">
    <property type="component" value="Unassembled WGS sequence"/>
</dbReference>
<dbReference type="GO" id="GO:0051537">
    <property type="term" value="F:2 iron, 2 sulfur cluster binding"/>
    <property type="evidence" value="ECO:0007669"/>
    <property type="project" value="UniProtKB-KW"/>
</dbReference>
<reference evidence="8 9" key="1">
    <citation type="submission" date="2017-07" db="EMBL/GenBank/DDBJ databases">
        <title>Draft whole genome sequences of clinical Proprionibacteriaceae strains.</title>
        <authorList>
            <person name="Bernier A.-M."/>
            <person name="Bernard K."/>
            <person name="Domingo M.-C."/>
        </authorList>
    </citation>
    <scope>NUCLEOTIDE SEQUENCE [LARGE SCALE GENOMIC DNA]</scope>
    <source>
        <strain evidence="8 9">NML 030167</strain>
    </source>
</reference>
<evidence type="ECO:0000256" key="5">
    <source>
        <dbReference type="ARBA" id="ARBA00023004"/>
    </source>
</evidence>
<dbReference type="AlphaFoldDB" id="A0A255GJM1"/>
<gene>
    <name evidence="8" type="ORF">CGZ94_05655</name>
</gene>
<dbReference type="PROSITE" id="PS51296">
    <property type="entry name" value="RIESKE"/>
    <property type="match status" value="1"/>
</dbReference>
<dbReference type="GO" id="GO:0004497">
    <property type="term" value="F:monooxygenase activity"/>
    <property type="evidence" value="ECO:0007669"/>
    <property type="project" value="UniProtKB-ARBA"/>
</dbReference>
<dbReference type="SUPFAM" id="SSF50022">
    <property type="entry name" value="ISP domain"/>
    <property type="match status" value="1"/>
</dbReference>
<keyword evidence="4" id="KW-0479">Metal-binding</keyword>